<proteinExistence type="predicted"/>
<gene>
    <name evidence="1" type="ORF">NCTC9962_07231</name>
</gene>
<sequence>MPKLGMQSIRRRQLIDATLEAINEVGMHDATIAQIGPPCRRFYGDHQPLFQGQKWSAEATMRDITSQLRDAVLESITCTSAGQCRAAITGDCWRKLR</sequence>
<organism evidence="1 2">
    <name type="scientific">Escherichia coli</name>
    <dbReference type="NCBI Taxonomy" id="562"/>
    <lineage>
        <taxon>Bacteria</taxon>
        <taxon>Pseudomonadati</taxon>
        <taxon>Pseudomonadota</taxon>
        <taxon>Gammaproteobacteria</taxon>
        <taxon>Enterobacterales</taxon>
        <taxon>Enterobacteriaceae</taxon>
        <taxon>Escherichia</taxon>
    </lineage>
</organism>
<accession>A0A377DIJ4</accession>
<evidence type="ECO:0000313" key="1">
    <source>
        <dbReference type="EMBL" id="STM20449.1"/>
    </source>
</evidence>
<reference evidence="1 2" key="1">
    <citation type="submission" date="2018-06" db="EMBL/GenBank/DDBJ databases">
        <authorList>
            <consortium name="Pathogen Informatics"/>
            <person name="Doyle S."/>
        </authorList>
    </citation>
    <scope>NUCLEOTIDE SEQUENCE [LARGE SCALE GENOMIC DNA]</scope>
    <source>
        <strain evidence="1 2">NCTC9962</strain>
    </source>
</reference>
<dbReference type="EMBL" id="UGED01000023">
    <property type="protein sequence ID" value="STM20449.1"/>
    <property type="molecule type" value="Genomic_DNA"/>
</dbReference>
<dbReference type="Proteomes" id="UP000254052">
    <property type="component" value="Unassembled WGS sequence"/>
</dbReference>
<protein>
    <submittedName>
        <fullName evidence="1">Transcriptional regulator BetI</fullName>
    </submittedName>
</protein>
<evidence type="ECO:0000313" key="2">
    <source>
        <dbReference type="Proteomes" id="UP000254052"/>
    </source>
</evidence>
<dbReference type="AlphaFoldDB" id="A0A377DIJ4"/>
<name>A0A377DIJ4_ECOLX</name>